<organism evidence="3 4">
    <name type="scientific">Gemmata algarum</name>
    <dbReference type="NCBI Taxonomy" id="2975278"/>
    <lineage>
        <taxon>Bacteria</taxon>
        <taxon>Pseudomonadati</taxon>
        <taxon>Planctomycetota</taxon>
        <taxon>Planctomycetia</taxon>
        <taxon>Gemmatales</taxon>
        <taxon>Gemmataceae</taxon>
        <taxon>Gemmata</taxon>
    </lineage>
</organism>
<feature type="domain" description="BPL/LPL catalytic" evidence="2">
    <location>
        <begin position="16"/>
        <end position="197"/>
    </location>
</feature>
<dbReference type="EMBL" id="JAXBLV010000001">
    <property type="protein sequence ID" value="MDY3557538.1"/>
    <property type="molecule type" value="Genomic_DNA"/>
</dbReference>
<dbReference type="Proteomes" id="UP001272242">
    <property type="component" value="Unassembled WGS sequence"/>
</dbReference>
<evidence type="ECO:0000256" key="1">
    <source>
        <dbReference type="ARBA" id="ARBA00022598"/>
    </source>
</evidence>
<accession>A0ABU5EQB0</accession>
<dbReference type="PANTHER" id="PTHR12835:SF5">
    <property type="entry name" value="BIOTIN--PROTEIN LIGASE"/>
    <property type="match status" value="1"/>
</dbReference>
<gene>
    <name evidence="3" type="ORF">R5W23_000064</name>
</gene>
<dbReference type="EC" id="6.3.4.15" evidence="3"/>
<dbReference type="InterPro" id="IPR004408">
    <property type="entry name" value="Biotin_CoA_COase_ligase"/>
</dbReference>
<dbReference type="GO" id="GO:0004077">
    <property type="term" value="F:biotin--[biotin carboxyl-carrier protein] ligase activity"/>
    <property type="evidence" value="ECO:0007669"/>
    <property type="project" value="UniProtKB-EC"/>
</dbReference>
<keyword evidence="1 3" id="KW-0436">Ligase</keyword>
<dbReference type="Gene3D" id="3.30.930.10">
    <property type="entry name" value="Bira Bifunctional Protein, Domain 2"/>
    <property type="match status" value="1"/>
</dbReference>
<dbReference type="InterPro" id="IPR004143">
    <property type="entry name" value="BPL_LPL_catalytic"/>
</dbReference>
<dbReference type="SUPFAM" id="SSF55681">
    <property type="entry name" value="Class II aaRS and biotin synthetases"/>
    <property type="match status" value="1"/>
</dbReference>
<comment type="caution">
    <text evidence="3">The sequence shown here is derived from an EMBL/GenBank/DDBJ whole genome shotgun (WGS) entry which is preliminary data.</text>
</comment>
<dbReference type="RefSeq" id="WP_320684598.1">
    <property type="nucleotide sequence ID" value="NZ_JAXBLV010000001.1"/>
</dbReference>
<dbReference type="PANTHER" id="PTHR12835">
    <property type="entry name" value="BIOTIN PROTEIN LIGASE"/>
    <property type="match status" value="1"/>
</dbReference>
<evidence type="ECO:0000313" key="4">
    <source>
        <dbReference type="Proteomes" id="UP001272242"/>
    </source>
</evidence>
<reference evidence="4" key="1">
    <citation type="journal article" date="2023" name="Mar. Drugs">
        <title>Gemmata algarum, a Novel Planctomycete Isolated from an Algal Mat, Displays Antimicrobial Activity.</title>
        <authorList>
            <person name="Kumar G."/>
            <person name="Kallscheuer N."/>
            <person name="Kashif M."/>
            <person name="Ahamad S."/>
            <person name="Jagadeeshwari U."/>
            <person name="Pannikurungottu S."/>
            <person name="Haufschild T."/>
            <person name="Kabuu M."/>
            <person name="Sasikala C."/>
            <person name="Jogler C."/>
            <person name="Ramana C."/>
        </authorList>
    </citation>
    <scope>NUCLEOTIDE SEQUENCE [LARGE SCALE GENOMIC DNA]</scope>
    <source>
        <strain evidence="4">JC673</strain>
    </source>
</reference>
<dbReference type="CDD" id="cd16442">
    <property type="entry name" value="BPL"/>
    <property type="match status" value="1"/>
</dbReference>
<sequence>MSAPLPRETRSFDTAHIGRRVLVYDAVESTNTLGAALGASDPDASGLVLIADHQFAGRGQYGRTWVSRPGSSLLMSVVLRPPPAIRRPVVLTTWVAVAVADAVFALTGAQARIKWPNDLLIDGKKICGILIEQTSSGDGTIAVAGLGLNLTQTADEFAQANLLTATSLHAVSGGSYDSRSAAEVVVGALDREYARLLAGNRTGVEAGWKRRIGLLDRAVRVELVGGALTTGRLLDMSFDGLELEDAAGFVRVVPPESVSHLWPV</sequence>
<evidence type="ECO:0000259" key="2">
    <source>
        <dbReference type="PROSITE" id="PS51733"/>
    </source>
</evidence>
<name>A0ABU5EQB0_9BACT</name>
<protein>
    <submittedName>
        <fullName evidence="3">Biotin--[acetyl-CoA-carboxylase] ligase</fullName>
        <ecNumber evidence="3">6.3.4.15</ecNumber>
    </submittedName>
</protein>
<proteinExistence type="predicted"/>
<evidence type="ECO:0000313" key="3">
    <source>
        <dbReference type="EMBL" id="MDY3557538.1"/>
    </source>
</evidence>
<dbReference type="InterPro" id="IPR045864">
    <property type="entry name" value="aa-tRNA-synth_II/BPL/LPL"/>
</dbReference>
<dbReference type="PROSITE" id="PS51733">
    <property type="entry name" value="BPL_LPL_CATALYTIC"/>
    <property type="match status" value="1"/>
</dbReference>
<dbReference type="Pfam" id="PF03099">
    <property type="entry name" value="BPL_LplA_LipB"/>
    <property type="match status" value="1"/>
</dbReference>
<keyword evidence="4" id="KW-1185">Reference proteome</keyword>
<dbReference type="NCBIfam" id="TIGR00121">
    <property type="entry name" value="birA_ligase"/>
    <property type="match status" value="1"/>
</dbReference>